<comment type="caution">
    <text evidence="1">The sequence shown here is derived from an EMBL/GenBank/DDBJ whole genome shotgun (WGS) entry which is preliminary data.</text>
</comment>
<proteinExistence type="predicted"/>
<reference evidence="1 2" key="1">
    <citation type="journal article" date="2019" name="Int. J. Syst. Evol. Microbiol.">
        <title>The Global Catalogue of Microorganisms (GCM) 10K type strain sequencing project: providing services to taxonomists for standard genome sequencing and annotation.</title>
        <authorList>
            <consortium name="The Broad Institute Genomics Platform"/>
            <consortium name="The Broad Institute Genome Sequencing Center for Infectious Disease"/>
            <person name="Wu L."/>
            <person name="Ma J."/>
        </authorList>
    </citation>
    <scope>NUCLEOTIDE SEQUENCE [LARGE SCALE GENOMIC DNA]</scope>
    <source>
        <strain evidence="1 2">JCM 1417</strain>
    </source>
</reference>
<keyword evidence="2" id="KW-1185">Reference proteome</keyword>
<accession>A0ABN1KJC4</accession>
<evidence type="ECO:0000313" key="2">
    <source>
        <dbReference type="Proteomes" id="UP001501047"/>
    </source>
</evidence>
<gene>
    <name evidence="1" type="ORF">GCM10008908_09090</name>
</gene>
<evidence type="ECO:0000313" key="1">
    <source>
        <dbReference type="EMBL" id="GAA0768572.1"/>
    </source>
</evidence>
<name>A0ABN1KJC4_CLOSU</name>
<organism evidence="1 2">
    <name type="scientific">Clostridium subterminale</name>
    <dbReference type="NCBI Taxonomy" id="1550"/>
    <lineage>
        <taxon>Bacteria</taxon>
        <taxon>Bacillati</taxon>
        <taxon>Bacillota</taxon>
        <taxon>Clostridia</taxon>
        <taxon>Eubacteriales</taxon>
        <taxon>Clostridiaceae</taxon>
        <taxon>Clostridium</taxon>
    </lineage>
</organism>
<dbReference type="Proteomes" id="UP001501047">
    <property type="component" value="Unassembled WGS sequence"/>
</dbReference>
<dbReference type="EMBL" id="BAAACI010000001">
    <property type="protein sequence ID" value="GAA0768572.1"/>
    <property type="molecule type" value="Genomic_DNA"/>
</dbReference>
<sequence length="60" mass="6830">MRYCFDNILLQFTGKTMSYIDYKSEIGGIPKTNNIEISQVEKEKIRNSALETLSSLALVN</sequence>
<protein>
    <submittedName>
        <fullName evidence="1">Uncharacterized protein</fullName>
    </submittedName>
</protein>